<keyword evidence="4" id="KW-0539">Nucleus</keyword>
<keyword evidence="3" id="KW-0804">Transcription</keyword>
<evidence type="ECO:0000256" key="4">
    <source>
        <dbReference type="ARBA" id="ARBA00023242"/>
    </source>
</evidence>
<dbReference type="Proteomes" id="UP000887540">
    <property type="component" value="Unplaced"/>
</dbReference>
<dbReference type="InterPro" id="IPR035965">
    <property type="entry name" value="PAS-like_dom_sf"/>
</dbReference>
<evidence type="ECO:0000313" key="7">
    <source>
        <dbReference type="Proteomes" id="UP000887540"/>
    </source>
</evidence>
<name>A0A914DQC4_9BILA</name>
<proteinExistence type="predicted"/>
<dbReference type="GO" id="GO:0010557">
    <property type="term" value="P:positive regulation of macromolecule biosynthetic process"/>
    <property type="evidence" value="ECO:0007669"/>
    <property type="project" value="UniProtKB-ARBA"/>
</dbReference>
<dbReference type="PROSITE" id="PS50112">
    <property type="entry name" value="PAS"/>
    <property type="match status" value="1"/>
</dbReference>
<organism evidence="7 8">
    <name type="scientific">Acrobeloides nanus</name>
    <dbReference type="NCBI Taxonomy" id="290746"/>
    <lineage>
        <taxon>Eukaryota</taxon>
        <taxon>Metazoa</taxon>
        <taxon>Ecdysozoa</taxon>
        <taxon>Nematoda</taxon>
        <taxon>Chromadorea</taxon>
        <taxon>Rhabditida</taxon>
        <taxon>Tylenchina</taxon>
        <taxon>Cephalobomorpha</taxon>
        <taxon>Cephaloboidea</taxon>
        <taxon>Cephalobidae</taxon>
        <taxon>Acrobeloides</taxon>
    </lineage>
</organism>
<feature type="domain" description="PAS" evidence="6">
    <location>
        <begin position="30"/>
        <end position="98"/>
    </location>
</feature>
<dbReference type="Gene3D" id="3.30.450.20">
    <property type="entry name" value="PAS domain"/>
    <property type="match status" value="2"/>
</dbReference>
<dbReference type="WBParaSite" id="ACRNAN_scaffold3474.g15995.t1">
    <property type="protein sequence ID" value="ACRNAN_scaffold3474.g15995.t1"/>
    <property type="gene ID" value="ACRNAN_scaffold3474.g15995"/>
</dbReference>
<protein>
    <submittedName>
        <fullName evidence="8">PAS domain-containing protein</fullName>
    </submittedName>
</protein>
<evidence type="ECO:0000313" key="8">
    <source>
        <dbReference type="WBParaSite" id="ACRNAN_scaffold3474.g15995.t1"/>
    </source>
</evidence>
<dbReference type="PANTHER" id="PTHR23043:SF39">
    <property type="entry name" value="DYSFUSION, ISOFORM D"/>
    <property type="match status" value="1"/>
</dbReference>
<dbReference type="GO" id="GO:0000981">
    <property type="term" value="F:DNA-binding transcription factor activity, RNA polymerase II-specific"/>
    <property type="evidence" value="ECO:0007669"/>
    <property type="project" value="TreeGrafter"/>
</dbReference>
<dbReference type="PANTHER" id="PTHR23043">
    <property type="entry name" value="HYPOXIA-INDUCIBLE FACTOR 1 ALPHA"/>
    <property type="match status" value="1"/>
</dbReference>
<dbReference type="InterPro" id="IPR000014">
    <property type="entry name" value="PAS"/>
</dbReference>
<comment type="subcellular location">
    <subcellularLocation>
        <location evidence="1">Nucleus</location>
    </subcellularLocation>
</comment>
<dbReference type="Pfam" id="PF14598">
    <property type="entry name" value="PAS_11"/>
    <property type="match status" value="1"/>
</dbReference>
<evidence type="ECO:0000256" key="1">
    <source>
        <dbReference type="ARBA" id="ARBA00004123"/>
    </source>
</evidence>
<keyword evidence="7" id="KW-1185">Reference proteome</keyword>
<dbReference type="AlphaFoldDB" id="A0A914DQC4"/>
<dbReference type="SMART" id="SM00091">
    <property type="entry name" value="PAS"/>
    <property type="match status" value="2"/>
</dbReference>
<evidence type="ECO:0000256" key="5">
    <source>
        <dbReference type="SAM" id="MobiDB-lite"/>
    </source>
</evidence>
<dbReference type="CDD" id="cd00130">
    <property type="entry name" value="PAS"/>
    <property type="match status" value="2"/>
</dbReference>
<sequence>MSLGCIFIRKQRYFQYIMQTCEKPIYVSSTYKTVAKQFDGCKALRGFLLMVTRDGKMLYISENASEYLGYSVEEIMCQGDSVYDLVDSRDHPAVQAELLSGPPMMSAGAFPDERVFICRMNLSRTAKRHIQYYKFVLVEGRYLHPSEYYQAVNAIATPSTSIQPIFAAYCQPLINPENADSIATGNTSMFRSVHLMDMKFLHLDDIGCYHLEYKSSELEGQSWYQLLHPSNLSQFSYKHRLLCQQKEGSMICLLRLQTRSGDWIYVHAVFIIKGNFASQPQEGKRMRHLIHVTYQILNELEAMTLQANEWIYNIKHHHFPRDLSAKENEYNGSNYGPESPESDLNETPMPVIPNSQICVEIPSRREKCKAQSRSMHSLMTPEHSSPDSSSSLSTAPKSLCLETLPHFYGPESDVPLPELGDDLDEFFRQVEYSSPFDESAHEIDAKDLLSNIPNEDFFKNSQKQQRHVKCEVPWWETETNFDVINRRYVTTRQRFE</sequence>
<evidence type="ECO:0000256" key="2">
    <source>
        <dbReference type="ARBA" id="ARBA00023015"/>
    </source>
</evidence>
<keyword evidence="2" id="KW-0805">Transcription regulation</keyword>
<feature type="compositionally biased region" description="Low complexity" evidence="5">
    <location>
        <begin position="381"/>
        <end position="394"/>
    </location>
</feature>
<feature type="region of interest" description="Disordered" evidence="5">
    <location>
        <begin position="369"/>
        <end position="394"/>
    </location>
</feature>
<feature type="region of interest" description="Disordered" evidence="5">
    <location>
        <begin position="326"/>
        <end position="345"/>
    </location>
</feature>
<evidence type="ECO:0000259" key="6">
    <source>
        <dbReference type="PROSITE" id="PS50112"/>
    </source>
</evidence>
<dbReference type="GO" id="GO:0005634">
    <property type="term" value="C:nucleus"/>
    <property type="evidence" value="ECO:0007669"/>
    <property type="project" value="UniProtKB-SubCell"/>
</dbReference>
<dbReference type="GO" id="GO:0000977">
    <property type="term" value="F:RNA polymerase II transcription regulatory region sequence-specific DNA binding"/>
    <property type="evidence" value="ECO:0007669"/>
    <property type="project" value="TreeGrafter"/>
</dbReference>
<dbReference type="SUPFAM" id="SSF55785">
    <property type="entry name" value="PYP-like sensor domain (PAS domain)"/>
    <property type="match status" value="2"/>
</dbReference>
<reference evidence="8" key="1">
    <citation type="submission" date="2022-11" db="UniProtKB">
        <authorList>
            <consortium name="WormBaseParasite"/>
        </authorList>
    </citation>
    <scope>IDENTIFICATION</scope>
</reference>
<evidence type="ECO:0000256" key="3">
    <source>
        <dbReference type="ARBA" id="ARBA00023163"/>
    </source>
</evidence>
<accession>A0A914DQC4</accession>